<reference evidence="1 2" key="1">
    <citation type="journal article" date="2019" name="BMC Genomics">
        <title>New insights from Opisthorchis felineus genome: update on genomics of the epidemiologically important liver flukes.</title>
        <authorList>
            <person name="Ershov N.I."/>
            <person name="Mordvinov V.A."/>
            <person name="Prokhortchouk E.B."/>
            <person name="Pakharukova M.Y."/>
            <person name="Gunbin K.V."/>
            <person name="Ustyantsev K."/>
            <person name="Genaev M.A."/>
            <person name="Blinov A.G."/>
            <person name="Mazur A."/>
            <person name="Boulygina E."/>
            <person name="Tsygankova S."/>
            <person name="Khrameeva E."/>
            <person name="Chekanov N."/>
            <person name="Fan G."/>
            <person name="Xiao A."/>
            <person name="Zhang H."/>
            <person name="Xu X."/>
            <person name="Yang H."/>
            <person name="Solovyev V."/>
            <person name="Lee S.M."/>
            <person name="Liu X."/>
            <person name="Afonnikov D.A."/>
            <person name="Skryabin K.G."/>
        </authorList>
    </citation>
    <scope>NUCLEOTIDE SEQUENCE [LARGE SCALE GENOMIC DNA]</scope>
    <source>
        <strain evidence="1">AK-0245</strain>
        <tissue evidence="1">Whole organism</tissue>
    </source>
</reference>
<dbReference type="Proteomes" id="UP000308267">
    <property type="component" value="Unassembled WGS sequence"/>
</dbReference>
<evidence type="ECO:0000313" key="1">
    <source>
        <dbReference type="EMBL" id="TGZ55581.1"/>
    </source>
</evidence>
<proteinExistence type="predicted"/>
<dbReference type="AlphaFoldDB" id="A0A4S2KZL6"/>
<comment type="caution">
    <text evidence="1">The sequence shown here is derived from an EMBL/GenBank/DDBJ whole genome shotgun (WGS) entry which is preliminary data.</text>
</comment>
<protein>
    <submittedName>
        <fullName evidence="1">Uncharacterized protein</fullName>
    </submittedName>
</protein>
<dbReference type="EMBL" id="SJOL01009809">
    <property type="protein sequence ID" value="TGZ55581.1"/>
    <property type="molecule type" value="Genomic_DNA"/>
</dbReference>
<gene>
    <name evidence="1" type="ORF">CRM22_010353</name>
</gene>
<keyword evidence="2" id="KW-1185">Reference proteome</keyword>
<sequence length="259" mass="29453">MTVFGFTVKLKSFTTGSWVDYFKAWGLTRFSNYDLCNGMRQVAEKASKFHELQLAFCRTHLTSVREMEPFDELRLYFLTSSLRANRVSCSSRLALELQNIFNIRPVGSIHSSKVTVQAADALLVKETMLQKRGKSGDADTVWEEDRSFQLALHNAFPRSEKPIAIYSVTMEELPSSTYVVVFENSLPPLENPFGTVGDYEVTGWWQSEGLTLKKRHPRMIAQVCDTDGNVTMTSKLNTSVILIYLLQNSHDHLPRNLIT</sequence>
<evidence type="ECO:0000313" key="2">
    <source>
        <dbReference type="Proteomes" id="UP000308267"/>
    </source>
</evidence>
<dbReference type="OrthoDB" id="10421358at2759"/>
<accession>A0A4S2KZL6</accession>
<organism evidence="1 2">
    <name type="scientific">Opisthorchis felineus</name>
    <dbReference type="NCBI Taxonomy" id="147828"/>
    <lineage>
        <taxon>Eukaryota</taxon>
        <taxon>Metazoa</taxon>
        <taxon>Spiralia</taxon>
        <taxon>Lophotrochozoa</taxon>
        <taxon>Platyhelminthes</taxon>
        <taxon>Trematoda</taxon>
        <taxon>Digenea</taxon>
        <taxon>Opisthorchiida</taxon>
        <taxon>Opisthorchiata</taxon>
        <taxon>Opisthorchiidae</taxon>
        <taxon>Opisthorchis</taxon>
    </lineage>
</organism>
<name>A0A4S2KZL6_OPIFE</name>